<evidence type="ECO:0000313" key="3">
    <source>
        <dbReference type="Proteomes" id="UP000015104"/>
    </source>
</evidence>
<organism evidence="2 3">
    <name type="scientific">Tetranychus urticae</name>
    <name type="common">Two-spotted spider mite</name>
    <dbReference type="NCBI Taxonomy" id="32264"/>
    <lineage>
        <taxon>Eukaryota</taxon>
        <taxon>Metazoa</taxon>
        <taxon>Ecdysozoa</taxon>
        <taxon>Arthropoda</taxon>
        <taxon>Chelicerata</taxon>
        <taxon>Arachnida</taxon>
        <taxon>Acari</taxon>
        <taxon>Acariformes</taxon>
        <taxon>Trombidiformes</taxon>
        <taxon>Prostigmata</taxon>
        <taxon>Eleutherengona</taxon>
        <taxon>Raphignathae</taxon>
        <taxon>Tetranychoidea</taxon>
        <taxon>Tetranychidae</taxon>
        <taxon>Tetranychus</taxon>
    </lineage>
</organism>
<protein>
    <submittedName>
        <fullName evidence="2">Uncharacterized protein</fullName>
    </submittedName>
</protein>
<dbReference type="AlphaFoldDB" id="T1KD06"/>
<name>T1KD06_TETUR</name>
<dbReference type="EnsemblMetazoa" id="tetur09g01240.1">
    <property type="protein sequence ID" value="tetur09g01240.1"/>
    <property type="gene ID" value="tetur09g01240"/>
</dbReference>
<feature type="chain" id="PRO_5004581257" evidence="1">
    <location>
        <begin position="21"/>
        <end position="56"/>
    </location>
</feature>
<dbReference type="EMBL" id="CAEY01002007">
    <property type="status" value="NOT_ANNOTATED_CDS"/>
    <property type="molecule type" value="Genomic_DNA"/>
</dbReference>
<keyword evidence="1" id="KW-0732">Signal</keyword>
<reference evidence="3" key="1">
    <citation type="submission" date="2011-08" db="EMBL/GenBank/DDBJ databases">
        <authorList>
            <person name="Rombauts S."/>
        </authorList>
    </citation>
    <scope>NUCLEOTIDE SEQUENCE</scope>
    <source>
        <strain evidence="3">London</strain>
    </source>
</reference>
<sequence>MFRISMILLLEWIYLKTSVAMYPFIRLENWKSHLAVDQSIYLTMSFKMCPTCLQLK</sequence>
<dbReference type="Proteomes" id="UP000015104">
    <property type="component" value="Unassembled WGS sequence"/>
</dbReference>
<evidence type="ECO:0000313" key="2">
    <source>
        <dbReference type="EnsemblMetazoa" id="tetur09g01240.1"/>
    </source>
</evidence>
<dbReference type="HOGENOM" id="CLU_3016821_0_0_1"/>
<accession>T1KD06</accession>
<keyword evidence="3" id="KW-1185">Reference proteome</keyword>
<feature type="signal peptide" evidence="1">
    <location>
        <begin position="1"/>
        <end position="20"/>
    </location>
</feature>
<proteinExistence type="predicted"/>
<evidence type="ECO:0000256" key="1">
    <source>
        <dbReference type="SAM" id="SignalP"/>
    </source>
</evidence>
<reference evidence="2" key="2">
    <citation type="submission" date="2015-06" db="UniProtKB">
        <authorList>
            <consortium name="EnsemblMetazoa"/>
        </authorList>
    </citation>
    <scope>IDENTIFICATION</scope>
</reference>